<evidence type="ECO:0000313" key="3">
    <source>
        <dbReference type="Proteomes" id="UP001467690"/>
    </source>
</evidence>
<comment type="caution">
    <text evidence="2">The sequence shown here is derived from an EMBL/GenBank/DDBJ whole genome shotgun (WGS) entry which is preliminary data.</text>
</comment>
<proteinExistence type="predicted"/>
<gene>
    <name evidence="2" type="ORF">ABS311_08745</name>
</gene>
<protein>
    <recommendedName>
        <fullName evidence="4">Curli production assembly/transport component CsgE</fullName>
    </recommendedName>
</protein>
<dbReference type="Proteomes" id="UP001467690">
    <property type="component" value="Unassembled WGS sequence"/>
</dbReference>
<keyword evidence="1" id="KW-0732">Signal</keyword>
<dbReference type="RefSeq" id="WP_350401523.1">
    <property type="nucleotide sequence ID" value="NZ_JBELOE010000181.1"/>
</dbReference>
<evidence type="ECO:0008006" key="4">
    <source>
        <dbReference type="Google" id="ProtNLM"/>
    </source>
</evidence>
<reference evidence="2 3" key="1">
    <citation type="submission" date="2024-06" db="EMBL/GenBank/DDBJ databases">
        <authorList>
            <person name="Chen R.Y."/>
        </authorList>
    </citation>
    <scope>NUCLEOTIDE SEQUENCE [LARGE SCALE GENOMIC DNA]</scope>
    <source>
        <strain evidence="2 3">D2</strain>
    </source>
</reference>
<organism evidence="2 3">
    <name type="scientific">Catenovulum sediminis</name>
    <dbReference type="NCBI Taxonomy" id="1740262"/>
    <lineage>
        <taxon>Bacteria</taxon>
        <taxon>Pseudomonadati</taxon>
        <taxon>Pseudomonadota</taxon>
        <taxon>Gammaproteobacteria</taxon>
        <taxon>Alteromonadales</taxon>
        <taxon>Alteromonadaceae</taxon>
        <taxon>Catenovulum</taxon>
    </lineage>
</organism>
<evidence type="ECO:0000313" key="2">
    <source>
        <dbReference type="EMBL" id="MER2491971.1"/>
    </source>
</evidence>
<name>A0ABV1RGB8_9ALTE</name>
<sequence>MKIALSLVSLFLMFLSFNVSSEEKMEFKLYRDKGVLLFNTGQENNHFWVSIQAAAQGGGEMYAQITEVEFNQVWSGKKDVTDFYPLFNRSYNRQKEEAVEMANDIDKAISLHLSNLGSNSDPVKSVVSK</sequence>
<keyword evidence="3" id="KW-1185">Reference proteome</keyword>
<evidence type="ECO:0000256" key="1">
    <source>
        <dbReference type="SAM" id="SignalP"/>
    </source>
</evidence>
<feature type="signal peptide" evidence="1">
    <location>
        <begin position="1"/>
        <end position="21"/>
    </location>
</feature>
<feature type="chain" id="PRO_5046868399" description="Curli production assembly/transport component CsgE" evidence="1">
    <location>
        <begin position="22"/>
        <end position="129"/>
    </location>
</feature>
<dbReference type="EMBL" id="JBELOE010000181">
    <property type="protein sequence ID" value="MER2491971.1"/>
    <property type="molecule type" value="Genomic_DNA"/>
</dbReference>
<accession>A0ABV1RGB8</accession>